<keyword evidence="1" id="KW-0812">Transmembrane</keyword>
<sequence>MILAFLVCVGVAIGFLVMGIKIRKSDKPAGYYTFLKKPEVDSIKKYNNAISVLWYIASVFLIGNAVPLLFLEKDSPELVMVWIVCLGWLIVLVSAYWIIDYLRSVNKKRRRRRIRRRQRVL</sequence>
<keyword evidence="3" id="KW-1185">Reference proteome</keyword>
<feature type="transmembrane region" description="Helical" evidence="1">
    <location>
        <begin position="78"/>
        <end position="99"/>
    </location>
</feature>
<accession>D4S1K9</accession>
<dbReference type="HOGENOM" id="CLU_2033749_0_0_9"/>
<dbReference type="AlphaFoldDB" id="D4S1K9"/>
<evidence type="ECO:0000313" key="2">
    <source>
        <dbReference type="EMBL" id="EFF67757.1"/>
    </source>
</evidence>
<evidence type="ECO:0000256" key="1">
    <source>
        <dbReference type="SAM" id="Phobius"/>
    </source>
</evidence>
<dbReference type="EMBL" id="ABWN01000035">
    <property type="protein sequence ID" value="EFF67757.1"/>
    <property type="molecule type" value="Genomic_DNA"/>
</dbReference>
<protein>
    <recommendedName>
        <fullName evidence="4">DUF3784 domain-containing protein</fullName>
    </recommendedName>
</protein>
<evidence type="ECO:0000313" key="3">
    <source>
        <dbReference type="Proteomes" id="UP000006238"/>
    </source>
</evidence>
<dbReference type="Proteomes" id="UP000006238">
    <property type="component" value="Unassembled WGS sequence"/>
</dbReference>
<gene>
    <name evidence="2" type="ORF">BUTYVIB_01980</name>
</gene>
<organism evidence="2 3">
    <name type="scientific">Eshraghiella crossota DSM 2876</name>
    <dbReference type="NCBI Taxonomy" id="511680"/>
    <lineage>
        <taxon>Bacteria</taxon>
        <taxon>Bacillati</taxon>
        <taxon>Bacillota</taxon>
        <taxon>Clostridia</taxon>
        <taxon>Lachnospirales</taxon>
        <taxon>Lachnospiraceae</taxon>
        <taxon>Eshraghiella</taxon>
    </lineage>
</organism>
<keyword evidence="1" id="KW-0472">Membrane</keyword>
<comment type="caution">
    <text evidence="2">The sequence shown here is derived from an EMBL/GenBank/DDBJ whole genome shotgun (WGS) entry which is preliminary data.</text>
</comment>
<dbReference type="STRING" id="45851.BHV86_08470"/>
<reference evidence="2 3" key="1">
    <citation type="submission" date="2010-02" db="EMBL/GenBank/DDBJ databases">
        <authorList>
            <person name="Weinstock G."/>
            <person name="Sodergren E."/>
            <person name="Clifton S."/>
            <person name="Fulton L."/>
            <person name="Fulton B."/>
            <person name="Courtney L."/>
            <person name="Fronick C."/>
            <person name="Harrison M."/>
            <person name="Strong C."/>
            <person name="Farmer C."/>
            <person name="Delahaunty K."/>
            <person name="Markovic C."/>
            <person name="Hall O."/>
            <person name="Minx P."/>
            <person name="Tomlinson C."/>
            <person name="Mitreva M."/>
            <person name="Nelson J."/>
            <person name="Hou S."/>
            <person name="Wollam A."/>
            <person name="Pepin K.H."/>
            <person name="Johnson M."/>
            <person name="Bhonagiri V."/>
            <person name="Zhang X."/>
            <person name="Suruliraj S."/>
            <person name="Warren W."/>
            <person name="Chinwalla A."/>
            <person name="Mardis E.R."/>
            <person name="Wilson R.K."/>
        </authorList>
    </citation>
    <scope>NUCLEOTIDE SEQUENCE [LARGE SCALE GENOMIC DNA]</scope>
    <source>
        <strain evidence="2 3">DSM 2876</strain>
    </source>
</reference>
<name>D4S1K9_9FIRM</name>
<proteinExistence type="predicted"/>
<feature type="transmembrane region" description="Helical" evidence="1">
    <location>
        <begin position="52"/>
        <end position="71"/>
    </location>
</feature>
<dbReference type="GeneID" id="98917887"/>
<evidence type="ECO:0008006" key="4">
    <source>
        <dbReference type="Google" id="ProtNLM"/>
    </source>
</evidence>
<dbReference type="RefSeq" id="WP_005603883.1">
    <property type="nucleotide sequence ID" value="NZ_GG663524.1"/>
</dbReference>
<keyword evidence="1" id="KW-1133">Transmembrane helix</keyword>